<gene>
    <name evidence="1" type="ORF">N1032_23980</name>
</gene>
<evidence type="ECO:0000313" key="1">
    <source>
        <dbReference type="EMBL" id="MCS5736796.1"/>
    </source>
</evidence>
<accession>A0ABT2HA99</accession>
<dbReference type="Proteomes" id="UP001165586">
    <property type="component" value="Unassembled WGS sequence"/>
</dbReference>
<organism evidence="1 2">
    <name type="scientific">Herbiconiux daphne</name>
    <dbReference type="NCBI Taxonomy" id="2970914"/>
    <lineage>
        <taxon>Bacteria</taxon>
        <taxon>Bacillati</taxon>
        <taxon>Actinomycetota</taxon>
        <taxon>Actinomycetes</taxon>
        <taxon>Micrococcales</taxon>
        <taxon>Microbacteriaceae</taxon>
        <taxon>Herbiconiux</taxon>
    </lineage>
</organism>
<comment type="caution">
    <text evidence="1">The sequence shown here is derived from an EMBL/GenBank/DDBJ whole genome shotgun (WGS) entry which is preliminary data.</text>
</comment>
<reference evidence="1" key="1">
    <citation type="submission" date="2022-08" db="EMBL/GenBank/DDBJ databases">
        <authorList>
            <person name="Deng Y."/>
            <person name="Han X.-F."/>
            <person name="Zhang Y.-Q."/>
        </authorList>
    </citation>
    <scope>NUCLEOTIDE SEQUENCE</scope>
    <source>
        <strain evidence="1">CPCC 203386</strain>
    </source>
</reference>
<sequence length="94" mass="10333">MAVDGDQSHVAFLIRWGINNDGALDDAIGYTKDGSFTITQAESDVTLAGNKIHIWAYGLTQHYPDAITAINSPEYRAHPDNWSDLETIDVPTTK</sequence>
<protein>
    <submittedName>
        <fullName evidence="1">Uncharacterized protein</fullName>
    </submittedName>
</protein>
<keyword evidence="2" id="KW-1185">Reference proteome</keyword>
<evidence type="ECO:0000313" key="2">
    <source>
        <dbReference type="Proteomes" id="UP001165586"/>
    </source>
</evidence>
<name>A0ABT2HA99_9MICO</name>
<proteinExistence type="predicted"/>
<dbReference type="EMBL" id="JANLCJ010000185">
    <property type="protein sequence ID" value="MCS5736796.1"/>
    <property type="molecule type" value="Genomic_DNA"/>
</dbReference>
<dbReference type="RefSeq" id="WP_259542955.1">
    <property type="nucleotide sequence ID" value="NZ_JANLCJ010000185.1"/>
</dbReference>